<dbReference type="InterPro" id="IPR003100">
    <property type="entry name" value="PAZ_dom"/>
</dbReference>
<name>A0A9P7JXY7_9AGAM</name>
<evidence type="ECO:0000313" key="2">
    <source>
        <dbReference type="EMBL" id="KAG2115144.1"/>
    </source>
</evidence>
<protein>
    <submittedName>
        <fullName evidence="2">Ribonuclease H-like domain-containing protein</fullName>
    </submittedName>
</protein>
<proteinExistence type="predicted"/>
<evidence type="ECO:0000313" key="3">
    <source>
        <dbReference type="Proteomes" id="UP000823399"/>
    </source>
</evidence>
<dbReference type="InterPro" id="IPR032473">
    <property type="entry name" value="Argonaute_Mid_dom"/>
</dbReference>
<dbReference type="GeneID" id="64706161"/>
<feature type="domain" description="Piwi" evidence="1">
    <location>
        <begin position="519"/>
        <end position="846"/>
    </location>
</feature>
<dbReference type="SUPFAM" id="SSF53098">
    <property type="entry name" value="Ribonuclease H-like"/>
    <property type="match status" value="1"/>
</dbReference>
<dbReference type="Gene3D" id="3.30.420.10">
    <property type="entry name" value="Ribonuclease H-like superfamily/Ribonuclease H"/>
    <property type="match status" value="1"/>
</dbReference>
<comment type="caution">
    <text evidence="2">The sequence shown here is derived from an EMBL/GenBank/DDBJ whole genome shotgun (WGS) entry which is preliminary data.</text>
</comment>
<dbReference type="InterPro" id="IPR012337">
    <property type="entry name" value="RNaseH-like_sf"/>
</dbReference>
<dbReference type="EMBL" id="JABBWM010000008">
    <property type="protein sequence ID" value="KAG2115144.1"/>
    <property type="molecule type" value="Genomic_DNA"/>
</dbReference>
<dbReference type="SUPFAM" id="SSF101690">
    <property type="entry name" value="PAZ domain"/>
    <property type="match status" value="1"/>
</dbReference>
<dbReference type="Gene3D" id="2.170.260.10">
    <property type="entry name" value="paz domain"/>
    <property type="match status" value="1"/>
</dbReference>
<dbReference type="Pfam" id="PF16488">
    <property type="entry name" value="ArgoL2"/>
    <property type="match status" value="1"/>
</dbReference>
<dbReference type="GO" id="GO:0003723">
    <property type="term" value="F:RNA binding"/>
    <property type="evidence" value="ECO:0007669"/>
    <property type="project" value="InterPro"/>
</dbReference>
<reference evidence="2" key="1">
    <citation type="journal article" date="2020" name="New Phytol.">
        <title>Comparative genomics reveals dynamic genome evolution in host specialist ectomycorrhizal fungi.</title>
        <authorList>
            <person name="Lofgren L.A."/>
            <person name="Nguyen N.H."/>
            <person name="Vilgalys R."/>
            <person name="Ruytinx J."/>
            <person name="Liao H.L."/>
            <person name="Branco S."/>
            <person name="Kuo A."/>
            <person name="LaButti K."/>
            <person name="Lipzen A."/>
            <person name="Andreopoulos W."/>
            <person name="Pangilinan J."/>
            <person name="Riley R."/>
            <person name="Hundley H."/>
            <person name="Na H."/>
            <person name="Barry K."/>
            <person name="Grigoriev I.V."/>
            <person name="Stajich J.E."/>
            <person name="Kennedy P.G."/>
        </authorList>
    </citation>
    <scope>NUCLEOTIDE SEQUENCE</scope>
    <source>
        <strain evidence="2">FC423</strain>
    </source>
</reference>
<dbReference type="InterPro" id="IPR036397">
    <property type="entry name" value="RNaseH_sf"/>
</dbReference>
<dbReference type="InterPro" id="IPR036085">
    <property type="entry name" value="PAZ_dom_sf"/>
</dbReference>
<accession>A0A9P7JXY7</accession>
<dbReference type="InterPro" id="IPR032472">
    <property type="entry name" value="ArgoL2"/>
</dbReference>
<sequence>MSTRGRGVPQQVLTNSFVISKLPTRTRYYQYEGKLHSYYNDTAVELHIVSISGSGKDMKNPRRRTEVFERLQNHTDPKLFTPRCIFDGAVIMYCPRELPLSGGDSQTFEVNMSNKPRTDGSAPTRGIVQVYLKKVAADPIDFSGLQAFIDGKQTKQTPQVLTAINVLQLIIRQAPNLKYPNNTRAFFTKDAGIQTLGGGLELWRGYFQSVRPTIGKVLVNIDVSTAVMFKQGSFQTAALAVLKQNDVRALDLRPDSPQFRQLKNFFKGVSVTLVHRPGLKKIRGLVANAGNFEFENTTVKDYFKKAWSRPLNYPNIIGIQVGSKDRDEVIPAEMCAIAPDQRYTRKLPPEFSPAMVKFSSKNPHERLALISAGISNAITTDQRSALDYQNSPFLQDAGITVSPDPILVTGRVLPTPKIHYGNAAASRPVQPRNGSWNVIDQIFHEPKGLSSWGILNYSRVNDQTINRFVNTLLNACKKLGMHVSPPAASQSCAGASSVVNDMRSLKNAVSSRIGKDPEMVLAILPTSSTDIYHAIKSFGDVIAGFPTQCVRENKIERANDQYCANLGMKINAKLGGVNSLPRSGALEKLMSAPFMIMGMYRSCLALETHRRLVHPAPGADVGHPAPGMINQPSVASLVYSFDRYAARYESMMSVQHPRQEKIDELRKLVYRAIFEFGERNRAAPVRIIFFRDGLSEGEYALTGQEEIEDITGAIDDIWRDKGIKGAKPELTFIVVGKRHHVRFFPRNRNDGDKSGNCPAGFVADQGVGNPAVRDFYLQSHGGLLGTSRPSHYITLRDDVYKHNTDDLQELAFTLCHSYARATRSVSIPAPVYYADIVCARGAFHFNPAMGFDAATISSHDDAFDLERWRKNFKDKHANLAKKMHFM</sequence>
<dbReference type="RefSeq" id="XP_041296861.1">
    <property type="nucleotide sequence ID" value="XM_041443902.1"/>
</dbReference>
<dbReference type="InterPro" id="IPR003165">
    <property type="entry name" value="Piwi"/>
</dbReference>
<dbReference type="Pfam" id="PF02170">
    <property type="entry name" value="PAZ"/>
    <property type="match status" value="1"/>
</dbReference>
<dbReference type="Pfam" id="PF16486">
    <property type="entry name" value="ArgoN"/>
    <property type="match status" value="1"/>
</dbReference>
<keyword evidence="3" id="KW-1185">Reference proteome</keyword>
<dbReference type="SMART" id="SM01163">
    <property type="entry name" value="DUF1785"/>
    <property type="match status" value="1"/>
</dbReference>
<gene>
    <name evidence="2" type="ORF">F5147DRAFT_834268</name>
</gene>
<dbReference type="SMART" id="SM00950">
    <property type="entry name" value="Piwi"/>
    <property type="match status" value="1"/>
</dbReference>
<evidence type="ECO:0000259" key="1">
    <source>
        <dbReference type="PROSITE" id="PS50822"/>
    </source>
</evidence>
<dbReference type="OrthoDB" id="10252740at2759"/>
<dbReference type="Pfam" id="PF16487">
    <property type="entry name" value="ArgoMid"/>
    <property type="match status" value="1"/>
</dbReference>
<dbReference type="Gene3D" id="3.40.50.2300">
    <property type="match status" value="1"/>
</dbReference>
<organism evidence="2 3">
    <name type="scientific">Suillus discolor</name>
    <dbReference type="NCBI Taxonomy" id="1912936"/>
    <lineage>
        <taxon>Eukaryota</taxon>
        <taxon>Fungi</taxon>
        <taxon>Dikarya</taxon>
        <taxon>Basidiomycota</taxon>
        <taxon>Agaricomycotina</taxon>
        <taxon>Agaricomycetes</taxon>
        <taxon>Agaricomycetidae</taxon>
        <taxon>Boletales</taxon>
        <taxon>Suillineae</taxon>
        <taxon>Suillaceae</taxon>
        <taxon>Suillus</taxon>
    </lineage>
</organism>
<dbReference type="Pfam" id="PF08699">
    <property type="entry name" value="ArgoL1"/>
    <property type="match status" value="1"/>
</dbReference>
<dbReference type="AlphaFoldDB" id="A0A9P7JXY7"/>
<dbReference type="Pfam" id="PF02171">
    <property type="entry name" value="Piwi"/>
    <property type="match status" value="1"/>
</dbReference>
<dbReference type="PROSITE" id="PS50822">
    <property type="entry name" value="PIWI"/>
    <property type="match status" value="1"/>
</dbReference>
<dbReference type="CDD" id="cd02846">
    <property type="entry name" value="PAZ_argonaute_like"/>
    <property type="match status" value="1"/>
</dbReference>
<dbReference type="PANTHER" id="PTHR22891">
    <property type="entry name" value="EUKARYOTIC TRANSLATION INITIATION FACTOR 2C"/>
    <property type="match status" value="1"/>
</dbReference>
<dbReference type="InterPro" id="IPR032474">
    <property type="entry name" value="Argonaute_N"/>
</dbReference>
<dbReference type="Proteomes" id="UP000823399">
    <property type="component" value="Unassembled WGS sequence"/>
</dbReference>
<dbReference type="InterPro" id="IPR014811">
    <property type="entry name" value="ArgoL1"/>
</dbReference>